<accession>A0A6I4UX53</accession>
<comment type="caution">
    <text evidence="1">The sequence shown here is derived from an EMBL/GenBank/DDBJ whole genome shotgun (WGS) entry which is preliminary data.</text>
</comment>
<organism evidence="1 2">
    <name type="scientific">Croceibacterium soli</name>
    <dbReference type="NCBI Taxonomy" id="1739690"/>
    <lineage>
        <taxon>Bacteria</taxon>
        <taxon>Pseudomonadati</taxon>
        <taxon>Pseudomonadota</taxon>
        <taxon>Alphaproteobacteria</taxon>
        <taxon>Sphingomonadales</taxon>
        <taxon>Erythrobacteraceae</taxon>
        <taxon>Croceibacterium</taxon>
    </lineage>
</organism>
<keyword evidence="2" id="KW-1185">Reference proteome</keyword>
<protein>
    <submittedName>
        <fullName evidence="1">Uncharacterized protein</fullName>
    </submittedName>
</protein>
<evidence type="ECO:0000313" key="2">
    <source>
        <dbReference type="Proteomes" id="UP000469159"/>
    </source>
</evidence>
<name>A0A6I4UX53_9SPHN</name>
<sequence>MIRVTRRGALAGALAVPTVAGLAHWRWRHGERSVLLHDPALEAGRRFAAAGEQRGGEVRAIEGDRVRFAKGLLAERPALIAGVSRHADFILIEDVAREARYRSAATVYGRVGQCAGHECSPGWQSLGRLASAAGQGWVEALAEFAVKPGAAGGAMLGSVAPGRSDAGLVLGWVLAPLR</sequence>
<evidence type="ECO:0000313" key="1">
    <source>
        <dbReference type="EMBL" id="MXP42153.1"/>
    </source>
</evidence>
<dbReference type="RefSeq" id="WP_160747016.1">
    <property type="nucleotide sequence ID" value="NZ_WTYK01000006.1"/>
</dbReference>
<proteinExistence type="predicted"/>
<reference evidence="1 2" key="1">
    <citation type="submission" date="2019-12" db="EMBL/GenBank/DDBJ databases">
        <title>Genomic-based taxomic classification of the family Erythrobacteraceae.</title>
        <authorList>
            <person name="Xu L."/>
        </authorList>
    </citation>
    <scope>NUCLEOTIDE SEQUENCE [LARGE SCALE GENOMIC DNA]</scope>
    <source>
        <strain evidence="1 2">MCCC 1K02066</strain>
    </source>
</reference>
<dbReference type="Proteomes" id="UP000469159">
    <property type="component" value="Unassembled WGS sequence"/>
</dbReference>
<gene>
    <name evidence="1" type="ORF">GRI75_10925</name>
</gene>
<dbReference type="OrthoDB" id="7425321at2"/>
<dbReference type="EMBL" id="WTYK01000006">
    <property type="protein sequence ID" value="MXP42153.1"/>
    <property type="molecule type" value="Genomic_DNA"/>
</dbReference>
<dbReference type="AlphaFoldDB" id="A0A6I4UX53"/>